<name>A0A3G3JUX2_9BACL</name>
<evidence type="ECO:0000256" key="3">
    <source>
        <dbReference type="ARBA" id="ARBA00017941"/>
    </source>
</evidence>
<accession>A0A3G3JUX2</accession>
<dbReference type="InterPro" id="IPR001444">
    <property type="entry name" value="Flag_bb_rod_N"/>
</dbReference>
<evidence type="ECO:0000259" key="8">
    <source>
        <dbReference type="Pfam" id="PF06429"/>
    </source>
</evidence>
<dbReference type="PANTHER" id="PTHR30435:SF2">
    <property type="entry name" value="FLAGELLAR BASAL-BODY ROD PROTEIN FLGC"/>
    <property type="match status" value="1"/>
</dbReference>
<feature type="domain" description="Flagellar basal-body/hook protein C-terminal" evidence="8">
    <location>
        <begin position="101"/>
        <end position="143"/>
    </location>
</feature>
<dbReference type="Proteomes" id="UP000269097">
    <property type="component" value="Chromosome"/>
</dbReference>
<dbReference type="InterPro" id="IPR019776">
    <property type="entry name" value="Flagellar_basal_body_rod_CS"/>
</dbReference>
<evidence type="ECO:0000256" key="2">
    <source>
        <dbReference type="ARBA" id="ARBA00009677"/>
    </source>
</evidence>
<protein>
    <recommendedName>
        <fullName evidence="3 6">Flagellar basal-body rod protein FlgC</fullName>
    </recommendedName>
</protein>
<dbReference type="Pfam" id="PF00460">
    <property type="entry name" value="Flg_bb_rod"/>
    <property type="match status" value="1"/>
</dbReference>
<evidence type="ECO:0000256" key="6">
    <source>
        <dbReference type="RuleBase" id="RU362062"/>
    </source>
</evidence>
<dbReference type="KEGG" id="coh:EAV92_04980"/>
<dbReference type="PROSITE" id="PS00588">
    <property type="entry name" value="FLAGELLA_BB_ROD"/>
    <property type="match status" value="1"/>
</dbReference>
<gene>
    <name evidence="9" type="primary">flgC</name>
    <name evidence="9" type="ORF">EAV92_04980</name>
</gene>
<dbReference type="GO" id="GO:0071978">
    <property type="term" value="P:bacterial-type flagellum-dependent swarming motility"/>
    <property type="evidence" value="ECO:0007669"/>
    <property type="project" value="TreeGrafter"/>
</dbReference>
<dbReference type="NCBIfam" id="TIGR01395">
    <property type="entry name" value="FlgC"/>
    <property type="match status" value="1"/>
</dbReference>
<organism evidence="9 10">
    <name type="scientific">Cohnella candidum</name>
    <dbReference type="NCBI Taxonomy" id="2674991"/>
    <lineage>
        <taxon>Bacteria</taxon>
        <taxon>Bacillati</taxon>
        <taxon>Bacillota</taxon>
        <taxon>Bacilli</taxon>
        <taxon>Bacillales</taxon>
        <taxon>Paenibacillaceae</taxon>
        <taxon>Cohnella</taxon>
    </lineage>
</organism>
<keyword evidence="9" id="KW-0969">Cilium</keyword>
<comment type="similarity">
    <text evidence="2">Belongs to the flagella basal body rod proteins family.</text>
</comment>
<proteinExistence type="inferred from homology"/>
<dbReference type="Pfam" id="PF06429">
    <property type="entry name" value="Flg_bbr_C"/>
    <property type="match status" value="1"/>
</dbReference>
<keyword evidence="10" id="KW-1185">Reference proteome</keyword>
<comment type="subcellular location">
    <subcellularLocation>
        <location evidence="1 6">Bacterial flagellum basal body</location>
    </subcellularLocation>
</comment>
<keyword evidence="9" id="KW-0966">Cell projection</keyword>
<dbReference type="GO" id="GO:0030694">
    <property type="term" value="C:bacterial-type flagellum basal body, rod"/>
    <property type="evidence" value="ECO:0007669"/>
    <property type="project" value="UniProtKB-UniRule"/>
</dbReference>
<keyword evidence="4 6" id="KW-0975">Bacterial flagellum</keyword>
<reference evidence="9 10" key="1">
    <citation type="submission" date="2018-10" db="EMBL/GenBank/DDBJ databases">
        <title>Genome Sequence of Cohnella sp.</title>
        <authorList>
            <person name="Srinivasan S."/>
            <person name="Kim M.K."/>
        </authorList>
    </citation>
    <scope>NUCLEOTIDE SEQUENCE [LARGE SCALE GENOMIC DNA]</scope>
    <source>
        <strain evidence="9 10">18JY8-7</strain>
    </source>
</reference>
<dbReference type="EMBL" id="CP033433">
    <property type="protein sequence ID" value="AYQ71974.1"/>
    <property type="molecule type" value="Genomic_DNA"/>
</dbReference>
<dbReference type="AlphaFoldDB" id="A0A3G3JUX2"/>
<dbReference type="InterPro" id="IPR010930">
    <property type="entry name" value="Flg_bb/hook_C_dom"/>
</dbReference>
<comment type="subunit">
    <text evidence="5 6">The basal body constitutes a major portion of the flagellar organelle and consists of four rings (L,P,S, and M) mounted on a central rod. The rod consists of about 26 subunits of FlgG in the distal portion, and FlgB, FlgC and FlgF are thought to build up the proximal portion of the rod with about 6 subunits each.</text>
</comment>
<evidence type="ECO:0000313" key="10">
    <source>
        <dbReference type="Proteomes" id="UP000269097"/>
    </source>
</evidence>
<dbReference type="PANTHER" id="PTHR30435">
    <property type="entry name" value="FLAGELLAR PROTEIN"/>
    <property type="match status" value="1"/>
</dbReference>
<evidence type="ECO:0000256" key="4">
    <source>
        <dbReference type="ARBA" id="ARBA00023143"/>
    </source>
</evidence>
<evidence type="ECO:0000256" key="1">
    <source>
        <dbReference type="ARBA" id="ARBA00004117"/>
    </source>
</evidence>
<dbReference type="InterPro" id="IPR006299">
    <property type="entry name" value="FlgC"/>
</dbReference>
<evidence type="ECO:0000256" key="5">
    <source>
        <dbReference type="ARBA" id="ARBA00025933"/>
    </source>
</evidence>
<feature type="domain" description="Flagellar basal body rod protein N-terminal" evidence="7">
    <location>
        <begin position="7"/>
        <end position="35"/>
    </location>
</feature>
<evidence type="ECO:0000259" key="7">
    <source>
        <dbReference type="Pfam" id="PF00460"/>
    </source>
</evidence>
<keyword evidence="9" id="KW-0282">Flagellum</keyword>
<evidence type="ECO:0000313" key="9">
    <source>
        <dbReference type="EMBL" id="AYQ71974.1"/>
    </source>
</evidence>
<dbReference type="RefSeq" id="WP_123040035.1">
    <property type="nucleotide sequence ID" value="NZ_CP033433.1"/>
</dbReference>
<sequence length="147" mass="16002">MRLSGFDISASALTTQRLRMDVISANIANAETTRAEYVNGKFVPYRRKEVVVAPVQTKFGSLLDEKLNAAGAQGVQVTAIKEDSTPFKQVYNPTHPDADANGMVSMPNVDVLKEMVDMISATRSYEANVTALNASKAMFTKSLEIGR</sequence>